<name>A0A9N9K7Y1_9GLOM</name>
<sequence length="74" mass="8584">EAEMEEIERGENIENMDIVYVEMKRQQHEMNSDEETSTNLSVVINQMQNLSISTSSDRESIAFNFLQQTERGKA</sequence>
<feature type="non-terminal residue" evidence="1">
    <location>
        <position position="1"/>
    </location>
</feature>
<keyword evidence="2" id="KW-1185">Reference proteome</keyword>
<gene>
    <name evidence="1" type="ORF">CPELLU_LOCUS19214</name>
</gene>
<dbReference type="EMBL" id="CAJVQA010044021">
    <property type="protein sequence ID" value="CAG8816222.1"/>
    <property type="molecule type" value="Genomic_DNA"/>
</dbReference>
<accession>A0A9N9K7Y1</accession>
<evidence type="ECO:0000313" key="1">
    <source>
        <dbReference type="EMBL" id="CAG8816222.1"/>
    </source>
</evidence>
<comment type="caution">
    <text evidence="1">The sequence shown here is derived from an EMBL/GenBank/DDBJ whole genome shotgun (WGS) entry which is preliminary data.</text>
</comment>
<organism evidence="1 2">
    <name type="scientific">Cetraspora pellucida</name>
    <dbReference type="NCBI Taxonomy" id="1433469"/>
    <lineage>
        <taxon>Eukaryota</taxon>
        <taxon>Fungi</taxon>
        <taxon>Fungi incertae sedis</taxon>
        <taxon>Mucoromycota</taxon>
        <taxon>Glomeromycotina</taxon>
        <taxon>Glomeromycetes</taxon>
        <taxon>Diversisporales</taxon>
        <taxon>Gigasporaceae</taxon>
        <taxon>Cetraspora</taxon>
    </lineage>
</organism>
<feature type="non-terminal residue" evidence="1">
    <location>
        <position position="74"/>
    </location>
</feature>
<protein>
    <submittedName>
        <fullName evidence="1">6776_t:CDS:1</fullName>
    </submittedName>
</protein>
<proteinExistence type="predicted"/>
<dbReference type="AlphaFoldDB" id="A0A9N9K7Y1"/>
<reference evidence="1" key="1">
    <citation type="submission" date="2021-06" db="EMBL/GenBank/DDBJ databases">
        <authorList>
            <person name="Kallberg Y."/>
            <person name="Tangrot J."/>
            <person name="Rosling A."/>
        </authorList>
    </citation>
    <scope>NUCLEOTIDE SEQUENCE</scope>
    <source>
        <strain evidence="1">FL966</strain>
    </source>
</reference>
<evidence type="ECO:0000313" key="2">
    <source>
        <dbReference type="Proteomes" id="UP000789759"/>
    </source>
</evidence>
<dbReference type="Proteomes" id="UP000789759">
    <property type="component" value="Unassembled WGS sequence"/>
</dbReference>